<feature type="compositionally biased region" description="Polar residues" evidence="2">
    <location>
        <begin position="762"/>
        <end position="776"/>
    </location>
</feature>
<dbReference type="InterPro" id="IPR036864">
    <property type="entry name" value="Zn2-C6_fun-type_DNA-bd_sf"/>
</dbReference>
<feature type="compositionally biased region" description="Polar residues" evidence="2">
    <location>
        <begin position="790"/>
        <end position="824"/>
    </location>
</feature>
<feature type="compositionally biased region" description="Polar residues" evidence="2">
    <location>
        <begin position="912"/>
        <end position="923"/>
    </location>
</feature>
<feature type="compositionally biased region" description="Acidic residues" evidence="2">
    <location>
        <begin position="674"/>
        <end position="687"/>
    </location>
</feature>
<protein>
    <recommendedName>
        <fullName evidence="3">Zn(2)-C6 fungal-type domain-containing protein</fullName>
    </recommendedName>
</protein>
<proteinExistence type="predicted"/>
<feature type="compositionally biased region" description="Polar residues" evidence="2">
    <location>
        <begin position="544"/>
        <end position="565"/>
    </location>
</feature>
<feature type="compositionally biased region" description="Polar residues" evidence="2">
    <location>
        <begin position="866"/>
        <end position="888"/>
    </location>
</feature>
<name>A0ABY2GTH9_9HYPO</name>
<dbReference type="GeneID" id="300580567"/>
<feature type="compositionally biased region" description="Low complexity" evidence="2">
    <location>
        <begin position="1100"/>
        <end position="1130"/>
    </location>
</feature>
<keyword evidence="1" id="KW-0539">Nucleus</keyword>
<feature type="compositionally biased region" description="Pro residues" evidence="2">
    <location>
        <begin position="350"/>
        <end position="362"/>
    </location>
</feature>
<feature type="region of interest" description="Disordered" evidence="2">
    <location>
        <begin position="631"/>
        <end position="747"/>
    </location>
</feature>
<evidence type="ECO:0000313" key="4">
    <source>
        <dbReference type="EMBL" id="TFA99242.1"/>
    </source>
</evidence>
<evidence type="ECO:0000313" key="5">
    <source>
        <dbReference type="Proteomes" id="UP001642720"/>
    </source>
</evidence>
<dbReference type="Pfam" id="PF00172">
    <property type="entry name" value="Zn_clus"/>
    <property type="match status" value="1"/>
</dbReference>
<dbReference type="InterPro" id="IPR001138">
    <property type="entry name" value="Zn2Cys6_DnaBD"/>
</dbReference>
<feature type="compositionally biased region" description="Low complexity" evidence="2">
    <location>
        <begin position="991"/>
        <end position="1025"/>
    </location>
</feature>
<dbReference type="Gene3D" id="4.10.240.10">
    <property type="entry name" value="Zn(2)-C6 fungal-type DNA-binding domain"/>
    <property type="match status" value="1"/>
</dbReference>
<reference evidence="4 5" key="1">
    <citation type="submission" date="2018-01" db="EMBL/GenBank/DDBJ databases">
        <title>Genome characterization of the sugarcane-associated fungus Trichoderma ghanense CCMA-1212 and their application in lignocelulose bioconversion.</title>
        <authorList>
            <person name="Steindorff A.S."/>
            <person name="Mendes T.D."/>
            <person name="Vilela E.S.D."/>
            <person name="Rodrigues D.S."/>
            <person name="Formighieri E.F."/>
            <person name="Melo I.S."/>
            <person name="Favaro L.C.L."/>
        </authorList>
    </citation>
    <scope>NUCLEOTIDE SEQUENCE [LARGE SCALE GENOMIC DNA]</scope>
    <source>
        <strain evidence="4 5">CCMA-1212</strain>
    </source>
</reference>
<feature type="region of interest" description="Disordered" evidence="2">
    <location>
        <begin position="31"/>
        <end position="90"/>
    </location>
</feature>
<dbReference type="RefSeq" id="XP_073555444.1">
    <property type="nucleotide sequence ID" value="XM_073706117.1"/>
</dbReference>
<dbReference type="PROSITE" id="PS00463">
    <property type="entry name" value="ZN2_CY6_FUNGAL_1"/>
    <property type="match status" value="1"/>
</dbReference>
<evidence type="ECO:0000259" key="3">
    <source>
        <dbReference type="PROSITE" id="PS50048"/>
    </source>
</evidence>
<feature type="compositionally biased region" description="Low complexity" evidence="2">
    <location>
        <begin position="526"/>
        <end position="543"/>
    </location>
</feature>
<feature type="region of interest" description="Disordered" evidence="2">
    <location>
        <begin position="349"/>
        <end position="447"/>
    </location>
</feature>
<evidence type="ECO:0000256" key="1">
    <source>
        <dbReference type="ARBA" id="ARBA00023242"/>
    </source>
</evidence>
<feature type="region of interest" description="Disordered" evidence="2">
    <location>
        <begin position="518"/>
        <end position="611"/>
    </location>
</feature>
<dbReference type="EMBL" id="PPTA01000015">
    <property type="protein sequence ID" value="TFA99242.1"/>
    <property type="molecule type" value="Genomic_DNA"/>
</dbReference>
<sequence length="1161" mass="124931">MHHEAETNPCTSTAAVPAITRGEGVYMYLTRGSAGRTPPPTWGTPGTFFQDRNPASPPNPPWLPTPTYPDSDRSCTYPNPPSPPSDCRASLSPQQQLLDPATYLQSDRSAQSPTAWGRRAMDFLSSFNFRDEEPARLEGRPCGSVEELQSRLRDAFDGKVSETRAERVATRLDLAASVEMTIGAAVGDGGGRGLEGLSTLDPSLGGGAPGAADGGQAGRVVLVSEALMNQPADNPVLQRSIANQLVAGVGQVDGSEWAVREMSRATRDWVFSYVCKGSMQHWQRQHKSQAKPLVAEYSQREIDPLLASRPAFDCRGSLVISFSRNTRTISIDYDHIPLHRTVSELAALFKPPPPRRPLPNPEKQPKQPKAPKTPKQPGSSRKKKDAADKTPAGEGASKPRKRKRKTDDVGAAGEQSQSQGVAGTQAGEDGSAADQQQNGQAGQAAAQNSAAGLLIINVSPEEAERRRNVAMLMLQGAGVDPDSLSPEQFNIFANQSPELQKESLNMLVKYGAERLRIVHPGNKEGSAPPSASNTSSTPATQSNIQGSSSGPVTTNELVLQTQSPTKRSRKKSQAANNNVEEENGDSTTKTSRRKGPSKSRTACAQCKQRRVKCPRELPLCSGCRETGLICEYAPPKPKKQKSSAIVTTEDEQDENEEDETGVDEQEEPHLEDQQLQEDAEGYPDLADDSVTPQLPIGDGLGSNMGDPAADWEQGHAPPSFFHTTTMGVSEADSSQPPHQSTSVPLSNIILPTGRTYYPTISTPEIQDQTLTQPVTQEQRKKPAKAATKASGRNATMRTALPTESHSSLHSTGGSEWTGSGNPVTQAAAVVAAVVTSMQDQPPREPTYGMADSSRNNAWRPAAIPQTLDNAQQQTVAGASLQRTKTASPMNDRPRSRTAKHPKQGTVHKSPATAYQSPSMAEQHQQPQQPQQPQPQQQQQQQNAHGSGLQAPSGMAGSGSYNSYDRYSGSRAADASSNDRITYEPYSYQRDTNGTTSYTSYSHNSHSTSTTTTTAATMSSATMSSADRTGSQAYGSYSNPLSRNNTSHTSQSSHVGSRVPAQAQDYGNKSSDLARGSRQAFNMRPGQNSVKQDRGYSAYPSQIQQQHTQQQHSQQHTQHTQKHTQQASQHQAWYGFNGQSGAPFASTGGHGSNYSWNMPGDS</sequence>
<keyword evidence="5" id="KW-1185">Reference proteome</keyword>
<evidence type="ECO:0000256" key="2">
    <source>
        <dbReference type="SAM" id="MobiDB-lite"/>
    </source>
</evidence>
<gene>
    <name evidence="4" type="ORF">CCMA1212_009016</name>
</gene>
<feature type="domain" description="Zn(2)-C6 fungal-type" evidence="3">
    <location>
        <begin position="602"/>
        <end position="632"/>
    </location>
</feature>
<feature type="compositionally biased region" description="Pro residues" evidence="2">
    <location>
        <begin position="55"/>
        <end position="67"/>
    </location>
</feature>
<feature type="compositionally biased region" description="Polar residues" evidence="2">
    <location>
        <begin position="721"/>
        <end position="745"/>
    </location>
</feature>
<feature type="compositionally biased region" description="Acidic residues" evidence="2">
    <location>
        <begin position="648"/>
        <end position="666"/>
    </location>
</feature>
<accession>A0ABY2GTH9</accession>
<dbReference type="SMART" id="SM00066">
    <property type="entry name" value="GAL4"/>
    <property type="match status" value="1"/>
</dbReference>
<feature type="compositionally biased region" description="Low complexity" evidence="2">
    <location>
        <begin position="429"/>
        <end position="447"/>
    </location>
</feature>
<organism evidence="4 5">
    <name type="scientific">Trichoderma ghanense</name>
    <dbReference type="NCBI Taxonomy" id="65468"/>
    <lineage>
        <taxon>Eukaryota</taxon>
        <taxon>Fungi</taxon>
        <taxon>Dikarya</taxon>
        <taxon>Ascomycota</taxon>
        <taxon>Pezizomycotina</taxon>
        <taxon>Sordariomycetes</taxon>
        <taxon>Hypocreomycetidae</taxon>
        <taxon>Hypocreales</taxon>
        <taxon>Hypocreaceae</taxon>
        <taxon>Trichoderma</taxon>
    </lineage>
</organism>
<dbReference type="SUPFAM" id="SSF57701">
    <property type="entry name" value="Zn2/Cys6 DNA-binding domain"/>
    <property type="match status" value="1"/>
</dbReference>
<dbReference type="PROSITE" id="PS50048">
    <property type="entry name" value="ZN2_CY6_FUNGAL_2"/>
    <property type="match status" value="1"/>
</dbReference>
<feature type="compositionally biased region" description="Low complexity" evidence="2">
    <location>
        <begin position="924"/>
        <end position="941"/>
    </location>
</feature>
<dbReference type="CDD" id="cd00067">
    <property type="entry name" value="GAL4"/>
    <property type="match status" value="1"/>
</dbReference>
<feature type="compositionally biased region" description="Polar residues" evidence="2">
    <location>
        <begin position="1026"/>
        <end position="1054"/>
    </location>
</feature>
<comment type="caution">
    <text evidence="4">The sequence shown here is derived from an EMBL/GenBank/DDBJ whole genome shotgun (WGS) entry which is preliminary data.</text>
</comment>
<dbReference type="Proteomes" id="UP001642720">
    <property type="component" value="Unassembled WGS sequence"/>
</dbReference>
<feature type="region of interest" description="Disordered" evidence="2">
    <location>
        <begin position="762"/>
        <end position="1161"/>
    </location>
</feature>